<dbReference type="Proteomes" id="UP000005239">
    <property type="component" value="Unassembled WGS sequence"/>
</dbReference>
<accession>A0A2A6CX14</accession>
<gene>
    <name evidence="1" type="primary">WBGene00274610</name>
</gene>
<protein>
    <submittedName>
        <fullName evidence="1">Uncharacterized protein</fullName>
    </submittedName>
</protein>
<keyword evidence="2" id="KW-1185">Reference proteome</keyword>
<sequence length="277" mass="31226">MKGAHAPISRLTTSLKYPTAISNKDLKPAYITPQTTTMFGELKSSLPSEELSVETYSTEDTPDLQSIVYVARANDERIFLDTLPLPARDIVYGHLANRGHFEALANLRKTNKACKDSVGAFFTEKKNIPPIEAIVVTEMEYFGLEIELQMDEDTLPLRPNLAKLKDNIDKIKIQSFVASFTVSVRDRTDPVVSYISDVELLGKTTIREIKVYPEHLAVGDRFREALFSMITSHKIREIEYSALMDTEDDPSRHAIIFQYFITSRVGGQTYSGRPLSI</sequence>
<proteinExistence type="predicted"/>
<dbReference type="AlphaFoldDB" id="A0A2A6CX14"/>
<organism evidence="1 2">
    <name type="scientific">Pristionchus pacificus</name>
    <name type="common">Parasitic nematode worm</name>
    <dbReference type="NCBI Taxonomy" id="54126"/>
    <lineage>
        <taxon>Eukaryota</taxon>
        <taxon>Metazoa</taxon>
        <taxon>Ecdysozoa</taxon>
        <taxon>Nematoda</taxon>
        <taxon>Chromadorea</taxon>
        <taxon>Rhabditida</taxon>
        <taxon>Rhabditina</taxon>
        <taxon>Diplogasteromorpha</taxon>
        <taxon>Diplogasteroidea</taxon>
        <taxon>Neodiplogasteridae</taxon>
        <taxon>Pristionchus</taxon>
    </lineage>
</organism>
<evidence type="ECO:0000313" key="1">
    <source>
        <dbReference type="EnsemblMetazoa" id="PPA36241.1"/>
    </source>
</evidence>
<dbReference type="EnsemblMetazoa" id="PPA36241.1">
    <property type="protein sequence ID" value="PPA36241.1"/>
    <property type="gene ID" value="WBGene00274610"/>
</dbReference>
<name>A0A2A6CX14_PRIPA</name>
<reference evidence="2" key="1">
    <citation type="journal article" date="2008" name="Nat. Genet.">
        <title>The Pristionchus pacificus genome provides a unique perspective on nematode lifestyle and parasitism.</title>
        <authorList>
            <person name="Dieterich C."/>
            <person name="Clifton S.W."/>
            <person name="Schuster L.N."/>
            <person name="Chinwalla A."/>
            <person name="Delehaunty K."/>
            <person name="Dinkelacker I."/>
            <person name="Fulton L."/>
            <person name="Fulton R."/>
            <person name="Godfrey J."/>
            <person name="Minx P."/>
            <person name="Mitreva M."/>
            <person name="Roeseler W."/>
            <person name="Tian H."/>
            <person name="Witte H."/>
            <person name="Yang S.P."/>
            <person name="Wilson R.K."/>
            <person name="Sommer R.J."/>
        </authorList>
    </citation>
    <scope>NUCLEOTIDE SEQUENCE [LARGE SCALE GENOMIC DNA]</scope>
    <source>
        <strain evidence="2">PS312</strain>
    </source>
</reference>
<evidence type="ECO:0000313" key="2">
    <source>
        <dbReference type="Proteomes" id="UP000005239"/>
    </source>
</evidence>
<reference evidence="1" key="2">
    <citation type="submission" date="2022-06" db="UniProtKB">
        <authorList>
            <consortium name="EnsemblMetazoa"/>
        </authorList>
    </citation>
    <scope>IDENTIFICATION</scope>
    <source>
        <strain evidence="1">PS312</strain>
    </source>
</reference>
<accession>A0A8R1YRG4</accession>